<comment type="caution">
    <text evidence="1">The sequence shown here is derived from an EMBL/GenBank/DDBJ whole genome shotgun (WGS) entry which is preliminary data.</text>
</comment>
<organism evidence="1 2">
    <name type="scientific">Desmonostoc muscorum LEGE 12446</name>
    <dbReference type="NCBI Taxonomy" id="1828758"/>
    <lineage>
        <taxon>Bacteria</taxon>
        <taxon>Bacillati</taxon>
        <taxon>Cyanobacteriota</taxon>
        <taxon>Cyanophyceae</taxon>
        <taxon>Nostocales</taxon>
        <taxon>Nostocaceae</taxon>
        <taxon>Desmonostoc</taxon>
    </lineage>
</organism>
<accession>A0A8J7CWB0</accession>
<dbReference type="Proteomes" id="UP000622533">
    <property type="component" value="Unassembled WGS sequence"/>
</dbReference>
<dbReference type="RefSeq" id="WP_193912709.1">
    <property type="nucleotide sequence ID" value="NZ_JADEXS020000001.1"/>
</dbReference>
<protein>
    <submittedName>
        <fullName evidence="1">Uncharacterized protein</fullName>
    </submittedName>
</protein>
<evidence type="ECO:0000313" key="2">
    <source>
        <dbReference type="Proteomes" id="UP000622533"/>
    </source>
</evidence>
<name>A0A8J7CWB0_DESMC</name>
<keyword evidence="2" id="KW-1185">Reference proteome</keyword>
<dbReference type="AlphaFoldDB" id="A0A8J7CWB0"/>
<sequence>MTATKKQPFNFLFYYEFDTGEIIEKALLVGGDPTTASPLHLRIGIQEAKKILICPLPNATKASSSDYHFKLQFDTAKLLQPEQITVDSDDWDLHLEKDTIFYLLWKKEEVTLDENNSIELMLNGVMATLEPTQQNTTTTNVTLSWEFKRNGITIIDVTPTAPGETDPYEKSFTETLDMIQQQGLAIPLYVGFFSSNRVLNTNNQESELRLRITNMSKSPINFIANRSQLVVALEVGDANTFPWALGTKDLLNGVVVSIDGDKWGFKKIEEKGRMLEWTFTPKSDPGVELKSQDTMIIKLSQIVTDYPTGMTNLYLRSQYVPGYRDSEFICQIEKTPLVYPDKNVGIGTTTPTAKLQINGTGNTFLSGNGATNQVIIQDGNLGIGTTTPTAKLQIDGTGTTFLSGNGTANQVVIQDGNLGIGTTEPKGKLDIQGSIKINGSPAMKSEEYLYLEPDILFSLEQSPEEWGAFIAGSRIIFTRQVNASEQDKKWKIITSEYNNILECTRVKVLFIRNEFFE</sequence>
<gene>
    <name evidence="1" type="ORF">IQ276_00355</name>
</gene>
<reference evidence="1" key="1">
    <citation type="submission" date="2020-10" db="EMBL/GenBank/DDBJ databases">
        <authorList>
            <person name="Castelo-Branco R."/>
            <person name="Eusebio N."/>
            <person name="Adriana R."/>
            <person name="Vieira A."/>
            <person name="Brugerolle De Fraissinette N."/>
            <person name="Rezende De Castro R."/>
            <person name="Schneider M.P."/>
            <person name="Vasconcelos V."/>
            <person name="Leao P.N."/>
        </authorList>
    </citation>
    <scope>NUCLEOTIDE SEQUENCE</scope>
    <source>
        <strain evidence="1">LEGE 12446</strain>
    </source>
</reference>
<proteinExistence type="predicted"/>
<dbReference type="EMBL" id="JADEXS010000002">
    <property type="protein sequence ID" value="MBE9020958.1"/>
    <property type="molecule type" value="Genomic_DNA"/>
</dbReference>
<evidence type="ECO:0000313" key="1">
    <source>
        <dbReference type="EMBL" id="MBE9020958.1"/>
    </source>
</evidence>